<reference evidence="1" key="1">
    <citation type="journal article" date="2015" name="Nature">
        <title>Complex archaea that bridge the gap between prokaryotes and eukaryotes.</title>
        <authorList>
            <person name="Spang A."/>
            <person name="Saw J.H."/>
            <person name="Jorgensen S.L."/>
            <person name="Zaremba-Niedzwiedzka K."/>
            <person name="Martijn J."/>
            <person name="Lind A.E."/>
            <person name="van Eijk R."/>
            <person name="Schleper C."/>
            <person name="Guy L."/>
            <person name="Ettema T.J."/>
        </authorList>
    </citation>
    <scope>NUCLEOTIDE SEQUENCE</scope>
</reference>
<accession>A0A0F9SQN0</accession>
<comment type="caution">
    <text evidence="1">The sequence shown here is derived from an EMBL/GenBank/DDBJ whole genome shotgun (WGS) entry which is preliminary data.</text>
</comment>
<protein>
    <submittedName>
        <fullName evidence="1">Uncharacterized protein</fullName>
    </submittedName>
</protein>
<proteinExistence type="predicted"/>
<evidence type="ECO:0000313" key="1">
    <source>
        <dbReference type="EMBL" id="KKN71330.1"/>
    </source>
</evidence>
<dbReference type="EMBL" id="LAZR01000386">
    <property type="protein sequence ID" value="KKN71330.1"/>
    <property type="molecule type" value="Genomic_DNA"/>
</dbReference>
<sequence length="58" mass="6706">MTNKELGEAYINGSGRLIQRVLETIEHTPDDIFTKEVVINLIHQTKELFDEQTKEMMG</sequence>
<gene>
    <name evidence="1" type="ORF">LCGC14_0422400</name>
</gene>
<name>A0A0F9SQN0_9ZZZZ</name>
<organism evidence="1">
    <name type="scientific">marine sediment metagenome</name>
    <dbReference type="NCBI Taxonomy" id="412755"/>
    <lineage>
        <taxon>unclassified sequences</taxon>
        <taxon>metagenomes</taxon>
        <taxon>ecological metagenomes</taxon>
    </lineage>
</organism>
<dbReference type="AlphaFoldDB" id="A0A0F9SQN0"/>